<dbReference type="PANTHER" id="PTHR32315">
    <property type="entry name" value="ADENINE PHOSPHORIBOSYLTRANSFERASE"/>
    <property type="match status" value="1"/>
</dbReference>
<evidence type="ECO:0000256" key="1">
    <source>
        <dbReference type="ARBA" id="ARBA00001946"/>
    </source>
</evidence>
<dbReference type="VEuPathDB" id="FungiDB:SPRG_04932"/>
<dbReference type="Pfam" id="PF14681">
    <property type="entry name" value="UPRTase"/>
    <property type="match status" value="1"/>
</dbReference>
<evidence type="ECO:0000256" key="2">
    <source>
        <dbReference type="ARBA" id="ARBA00005180"/>
    </source>
</evidence>
<dbReference type="PANTHER" id="PTHR32315:SF4">
    <property type="entry name" value="URACIL PHOSPHORIBOSYLTRANSFERASE, CHLOROPLASTIC"/>
    <property type="match status" value="1"/>
</dbReference>
<evidence type="ECO:0000256" key="7">
    <source>
        <dbReference type="ARBA" id="ARBA00022679"/>
    </source>
</evidence>
<keyword evidence="8" id="KW-0547">Nucleotide-binding</keyword>
<dbReference type="GO" id="GO:0004845">
    <property type="term" value="F:uracil phosphoribosyltransferase activity"/>
    <property type="evidence" value="ECO:0007669"/>
    <property type="project" value="UniProtKB-EC"/>
</dbReference>
<dbReference type="InterPro" id="IPR000836">
    <property type="entry name" value="PRTase_dom"/>
</dbReference>
<dbReference type="CDD" id="cd06223">
    <property type="entry name" value="PRTases_typeI"/>
    <property type="match status" value="1"/>
</dbReference>
<feature type="region of interest" description="Disordered" evidence="10">
    <location>
        <begin position="112"/>
        <end position="133"/>
    </location>
</feature>
<dbReference type="GeneID" id="24127347"/>
<dbReference type="RefSeq" id="XP_012199460.1">
    <property type="nucleotide sequence ID" value="XM_012344070.1"/>
</dbReference>
<dbReference type="EC" id="2.4.2.9" evidence="4"/>
<keyword evidence="9" id="KW-0342">GTP-binding</keyword>
<feature type="compositionally biased region" description="Polar residues" evidence="10">
    <location>
        <begin position="113"/>
        <end position="122"/>
    </location>
</feature>
<evidence type="ECO:0000313" key="12">
    <source>
        <dbReference type="EMBL" id="KDO29853.1"/>
    </source>
</evidence>
<keyword evidence="13" id="KW-1185">Reference proteome</keyword>
<dbReference type="InterPro" id="IPR029057">
    <property type="entry name" value="PRTase-like"/>
</dbReference>
<evidence type="ECO:0000313" key="13">
    <source>
        <dbReference type="Proteomes" id="UP000030745"/>
    </source>
</evidence>
<evidence type="ECO:0000256" key="9">
    <source>
        <dbReference type="ARBA" id="ARBA00023134"/>
    </source>
</evidence>
<feature type="domain" description="Phosphoribosyltransferase" evidence="11">
    <location>
        <begin position="153"/>
        <end position="357"/>
    </location>
</feature>
<reference evidence="12 13" key="1">
    <citation type="journal article" date="2013" name="PLoS Genet.">
        <title>Distinctive expansion of potential virulence genes in the genome of the oomycete fish pathogen Saprolegnia parasitica.</title>
        <authorList>
            <person name="Jiang R.H."/>
            <person name="de Bruijn I."/>
            <person name="Haas B.J."/>
            <person name="Belmonte R."/>
            <person name="Lobach L."/>
            <person name="Christie J."/>
            <person name="van den Ackerveken G."/>
            <person name="Bottin A."/>
            <person name="Bulone V."/>
            <person name="Diaz-Moreno S.M."/>
            <person name="Dumas B."/>
            <person name="Fan L."/>
            <person name="Gaulin E."/>
            <person name="Govers F."/>
            <person name="Grenville-Briggs L.J."/>
            <person name="Horner N.R."/>
            <person name="Levin J.Z."/>
            <person name="Mammella M."/>
            <person name="Meijer H.J."/>
            <person name="Morris P."/>
            <person name="Nusbaum C."/>
            <person name="Oome S."/>
            <person name="Phillips A.J."/>
            <person name="van Rooyen D."/>
            <person name="Rzeszutek E."/>
            <person name="Saraiva M."/>
            <person name="Secombes C.J."/>
            <person name="Seidl M.F."/>
            <person name="Snel B."/>
            <person name="Stassen J.H."/>
            <person name="Sykes S."/>
            <person name="Tripathy S."/>
            <person name="van den Berg H."/>
            <person name="Vega-Arreguin J.C."/>
            <person name="Wawra S."/>
            <person name="Young S.K."/>
            <person name="Zeng Q."/>
            <person name="Dieguez-Uribeondo J."/>
            <person name="Russ C."/>
            <person name="Tyler B.M."/>
            <person name="van West P."/>
        </authorList>
    </citation>
    <scope>NUCLEOTIDE SEQUENCE [LARGE SCALE GENOMIC DNA]</scope>
    <source>
        <strain evidence="12 13">CBS 223.65</strain>
    </source>
</reference>
<comment type="pathway">
    <text evidence="2">Pyrimidine metabolism; UMP biosynthesis via salvage pathway; UMP from uracil: step 1/1.</text>
</comment>
<name>A0A067CH80_SAPPC</name>
<keyword evidence="6" id="KW-0328">Glycosyltransferase</keyword>
<evidence type="ECO:0000256" key="5">
    <source>
        <dbReference type="ARBA" id="ARBA00022533"/>
    </source>
</evidence>
<dbReference type="GO" id="GO:0008655">
    <property type="term" value="P:pyrimidine-containing compound salvage"/>
    <property type="evidence" value="ECO:0007669"/>
    <property type="project" value="UniProtKB-ARBA"/>
</dbReference>
<accession>A0A067CH80</accession>
<proteinExistence type="inferred from homology"/>
<dbReference type="GO" id="GO:0005525">
    <property type="term" value="F:GTP binding"/>
    <property type="evidence" value="ECO:0007669"/>
    <property type="project" value="UniProtKB-KW"/>
</dbReference>
<organism evidence="12 13">
    <name type="scientific">Saprolegnia parasitica (strain CBS 223.65)</name>
    <dbReference type="NCBI Taxonomy" id="695850"/>
    <lineage>
        <taxon>Eukaryota</taxon>
        <taxon>Sar</taxon>
        <taxon>Stramenopiles</taxon>
        <taxon>Oomycota</taxon>
        <taxon>Saprolegniomycetes</taxon>
        <taxon>Saprolegniales</taxon>
        <taxon>Saprolegniaceae</taxon>
        <taxon>Saprolegnia</taxon>
    </lineage>
</organism>
<keyword evidence="5" id="KW-0021">Allosteric enzyme</keyword>
<dbReference type="OrthoDB" id="106623at2759"/>
<evidence type="ECO:0000259" key="11">
    <source>
        <dbReference type="Pfam" id="PF14681"/>
    </source>
</evidence>
<dbReference type="KEGG" id="spar:SPRG_04932"/>
<dbReference type="FunFam" id="3.40.50.2020:FF:000023">
    <property type="entry name" value="Probable uracil phosphoribosyltransferase"/>
    <property type="match status" value="1"/>
</dbReference>
<gene>
    <name evidence="12" type="ORF">SPRG_04932</name>
</gene>
<evidence type="ECO:0000256" key="4">
    <source>
        <dbReference type="ARBA" id="ARBA00011894"/>
    </source>
</evidence>
<dbReference type="Gene3D" id="3.40.50.2020">
    <property type="match status" value="1"/>
</dbReference>
<dbReference type="STRING" id="695850.A0A067CH80"/>
<dbReference type="EMBL" id="KK583204">
    <property type="protein sequence ID" value="KDO29853.1"/>
    <property type="molecule type" value="Genomic_DNA"/>
</dbReference>
<comment type="similarity">
    <text evidence="3">Belongs to the UPRTase family.</text>
</comment>
<evidence type="ECO:0000256" key="6">
    <source>
        <dbReference type="ARBA" id="ARBA00022676"/>
    </source>
</evidence>
<protein>
    <recommendedName>
        <fullName evidence="4">uracil phosphoribosyltransferase</fullName>
        <ecNumber evidence="4">2.4.2.9</ecNumber>
    </recommendedName>
</protein>
<dbReference type="SUPFAM" id="SSF53271">
    <property type="entry name" value="PRTase-like"/>
    <property type="match status" value="1"/>
</dbReference>
<evidence type="ECO:0000256" key="8">
    <source>
        <dbReference type="ARBA" id="ARBA00022741"/>
    </source>
</evidence>
<dbReference type="NCBIfam" id="NF001097">
    <property type="entry name" value="PRK00129.1"/>
    <property type="match status" value="1"/>
</dbReference>
<dbReference type="Proteomes" id="UP000030745">
    <property type="component" value="Unassembled WGS sequence"/>
</dbReference>
<sequence length="359" mass="39751">MQAGDDSLLSFDALKADEKNRKLRLDQAGKNANALRRAVEKLGSEELAQEIQIKFQALSRSIKDPEFVVADDMIKDLLEKDFSQNEIRQLLHVGCGRIIRVEKELKTGIKQPLTASSPTNANKAKLVKQKEKRQRTVTSSLESMYPNLDVLHMKSIKSLHVMLRDKRSTHAQFKHYADRLMRILAEEALAACAVERCTVWTATGAEFSGLRPNNNVCVVSIVRAGDSLLDAVLHCSPNLAVGKILIQRNETTVEKSPVLFYTKLPPRIATYDRVLIVDPMLATGGSANMAIQTVLQAGVEESNIVFANVVACPEGIRAIFAAHPNVTIVTAAVDQELNESKYIVPGLGDYGDRYYDTTY</sequence>
<dbReference type="InterPro" id="IPR050054">
    <property type="entry name" value="UPRTase/APRTase"/>
</dbReference>
<evidence type="ECO:0000256" key="3">
    <source>
        <dbReference type="ARBA" id="ARBA00009516"/>
    </source>
</evidence>
<dbReference type="OMA" id="ACANKTQ"/>
<keyword evidence="7" id="KW-0808">Transferase</keyword>
<dbReference type="AlphaFoldDB" id="A0A067CH80"/>
<comment type="cofactor">
    <cofactor evidence="1">
        <name>Mg(2+)</name>
        <dbReference type="ChEBI" id="CHEBI:18420"/>
    </cofactor>
</comment>
<evidence type="ECO:0000256" key="10">
    <source>
        <dbReference type="SAM" id="MobiDB-lite"/>
    </source>
</evidence>